<evidence type="ECO:0000313" key="3">
    <source>
        <dbReference type="Proteomes" id="UP001620626"/>
    </source>
</evidence>
<reference evidence="2 3" key="1">
    <citation type="submission" date="2024-10" db="EMBL/GenBank/DDBJ databases">
        <authorList>
            <person name="Kim D."/>
        </authorList>
    </citation>
    <scope>NUCLEOTIDE SEQUENCE [LARGE SCALE GENOMIC DNA]</scope>
    <source>
        <strain evidence="2">BH-2024</strain>
    </source>
</reference>
<sequence length="364" mass="41260">MHVTGLIWTLYPLLGLFAVLEFIVGLAHVFFCLPFAHFYLSFWSGISAAITSVYALLLDYPNKCELLLQFVSAFFAFCLSLTALIENVCIRRVHARAGQLSFCAGLLNRTTPNQMQCDRILGHLQVYLVQKVSPTPVEQSLHSARLFVSSLITFCAIAQFFSGIILFSYSARSNRFRLTSSHWHCIFALVILLLSLIHSHYCAPLFFTYIVPFIGIYSLIFALLPSSRTSHSGKFAFRQFLAIVGFALATSLVFVCTFSIFCWANRPNRTTFHYPYRTKSEELLPLSLRLKGDGEQGVLRFCAMPEGTYEHCERVLDFSFPYLNWPIEQVENEKAIVRIVLHSLLSVCAVGLIFLFISEAFCMP</sequence>
<comment type="caution">
    <text evidence="2">The sequence shown here is derived from an EMBL/GenBank/DDBJ whole genome shotgun (WGS) entry which is preliminary data.</text>
</comment>
<feature type="transmembrane region" description="Helical" evidence="1">
    <location>
        <begin position="181"/>
        <end position="198"/>
    </location>
</feature>
<gene>
    <name evidence="2" type="ORF">niasHT_013543</name>
</gene>
<evidence type="ECO:0000313" key="2">
    <source>
        <dbReference type="EMBL" id="KAL3113433.1"/>
    </source>
</evidence>
<feature type="transmembrane region" description="Helical" evidence="1">
    <location>
        <begin position="205"/>
        <end position="224"/>
    </location>
</feature>
<feature type="transmembrane region" description="Helical" evidence="1">
    <location>
        <begin position="236"/>
        <end position="264"/>
    </location>
</feature>
<keyword evidence="1" id="KW-0812">Transmembrane</keyword>
<keyword evidence="1" id="KW-0472">Membrane</keyword>
<keyword evidence="3" id="KW-1185">Reference proteome</keyword>
<feature type="transmembrane region" description="Helical" evidence="1">
    <location>
        <begin position="146"/>
        <end position="169"/>
    </location>
</feature>
<name>A0ABD2LE11_9BILA</name>
<accession>A0ABD2LE11</accession>
<proteinExistence type="predicted"/>
<organism evidence="2 3">
    <name type="scientific">Heterodera trifolii</name>
    <dbReference type="NCBI Taxonomy" id="157864"/>
    <lineage>
        <taxon>Eukaryota</taxon>
        <taxon>Metazoa</taxon>
        <taxon>Ecdysozoa</taxon>
        <taxon>Nematoda</taxon>
        <taxon>Chromadorea</taxon>
        <taxon>Rhabditida</taxon>
        <taxon>Tylenchina</taxon>
        <taxon>Tylenchomorpha</taxon>
        <taxon>Tylenchoidea</taxon>
        <taxon>Heteroderidae</taxon>
        <taxon>Heteroderinae</taxon>
        <taxon>Heterodera</taxon>
    </lineage>
</organism>
<feature type="transmembrane region" description="Helical" evidence="1">
    <location>
        <begin position="38"/>
        <end position="60"/>
    </location>
</feature>
<evidence type="ECO:0000256" key="1">
    <source>
        <dbReference type="SAM" id="Phobius"/>
    </source>
</evidence>
<protein>
    <submittedName>
        <fullName evidence="2">Uncharacterized protein</fullName>
    </submittedName>
</protein>
<feature type="transmembrane region" description="Helical" evidence="1">
    <location>
        <begin position="335"/>
        <end position="357"/>
    </location>
</feature>
<keyword evidence="1" id="KW-1133">Transmembrane helix</keyword>
<dbReference type="Proteomes" id="UP001620626">
    <property type="component" value="Unassembled WGS sequence"/>
</dbReference>
<dbReference type="EMBL" id="JBICBT010000446">
    <property type="protein sequence ID" value="KAL3113433.1"/>
    <property type="molecule type" value="Genomic_DNA"/>
</dbReference>
<feature type="transmembrane region" description="Helical" evidence="1">
    <location>
        <begin position="6"/>
        <end position="31"/>
    </location>
</feature>
<feature type="transmembrane region" description="Helical" evidence="1">
    <location>
        <begin position="66"/>
        <end position="85"/>
    </location>
</feature>
<dbReference type="AlphaFoldDB" id="A0ABD2LE11"/>